<evidence type="ECO:0000313" key="1">
    <source>
        <dbReference type="EMBL" id="PNR35440.1"/>
    </source>
</evidence>
<sequence>MRPLQMIAASASSSRTCTCRSLWSRSTQPVSMTSRVLFSLTTILFSMQQWQRMIPSSFEGELPFVIYECGDKKNISYCKLSKRSIGSVL</sequence>
<evidence type="ECO:0000313" key="2">
    <source>
        <dbReference type="EnsemblPlants" id="PAC:32982180.CDS.1"/>
    </source>
</evidence>
<proteinExistence type="predicted"/>
<dbReference type="Proteomes" id="UP000006727">
    <property type="component" value="Chromosome 18"/>
</dbReference>
<dbReference type="EnsemblPlants" id="Pp3c18_19619V3.1">
    <property type="protein sequence ID" value="PAC:32982180.CDS.1"/>
    <property type="gene ID" value="Pp3c18_19619"/>
</dbReference>
<dbReference type="InParanoid" id="A0A2K1J1N6"/>
<reference evidence="1 3" key="2">
    <citation type="journal article" date="2018" name="Plant J.">
        <title>The Physcomitrella patens chromosome-scale assembly reveals moss genome structure and evolution.</title>
        <authorList>
            <person name="Lang D."/>
            <person name="Ullrich K.K."/>
            <person name="Murat F."/>
            <person name="Fuchs J."/>
            <person name="Jenkins J."/>
            <person name="Haas F.B."/>
            <person name="Piednoel M."/>
            <person name="Gundlach H."/>
            <person name="Van Bel M."/>
            <person name="Meyberg R."/>
            <person name="Vives C."/>
            <person name="Morata J."/>
            <person name="Symeonidi A."/>
            <person name="Hiss M."/>
            <person name="Muchero W."/>
            <person name="Kamisugi Y."/>
            <person name="Saleh O."/>
            <person name="Blanc G."/>
            <person name="Decker E.L."/>
            <person name="van Gessel N."/>
            <person name="Grimwood J."/>
            <person name="Hayes R.D."/>
            <person name="Graham S.W."/>
            <person name="Gunter L.E."/>
            <person name="McDaniel S.F."/>
            <person name="Hoernstein S.N.W."/>
            <person name="Larsson A."/>
            <person name="Li F.W."/>
            <person name="Perroud P.F."/>
            <person name="Phillips J."/>
            <person name="Ranjan P."/>
            <person name="Rokshar D.S."/>
            <person name="Rothfels C.J."/>
            <person name="Schneider L."/>
            <person name="Shu S."/>
            <person name="Stevenson D.W."/>
            <person name="Thummler F."/>
            <person name="Tillich M."/>
            <person name="Villarreal Aguilar J.C."/>
            <person name="Widiez T."/>
            <person name="Wong G.K."/>
            <person name="Wymore A."/>
            <person name="Zhang Y."/>
            <person name="Zimmer A.D."/>
            <person name="Quatrano R.S."/>
            <person name="Mayer K.F.X."/>
            <person name="Goodstein D."/>
            <person name="Casacuberta J.M."/>
            <person name="Vandepoele K."/>
            <person name="Reski R."/>
            <person name="Cuming A.C."/>
            <person name="Tuskan G.A."/>
            <person name="Maumus F."/>
            <person name="Salse J."/>
            <person name="Schmutz J."/>
            <person name="Rensing S.A."/>
        </authorList>
    </citation>
    <scope>NUCLEOTIDE SEQUENCE [LARGE SCALE GENOMIC DNA]</scope>
    <source>
        <strain evidence="2 3">cv. Gransden 2004</strain>
    </source>
</reference>
<evidence type="ECO:0000313" key="3">
    <source>
        <dbReference type="Proteomes" id="UP000006727"/>
    </source>
</evidence>
<protein>
    <submittedName>
        <fullName evidence="1 2">Uncharacterized protein</fullName>
    </submittedName>
</protein>
<accession>A0A2K1J1N6</accession>
<gene>
    <name evidence="1" type="ORF">PHYPA_023340</name>
</gene>
<name>A0A2K1J1N6_PHYPA</name>
<reference evidence="2" key="3">
    <citation type="submission" date="2020-12" db="UniProtKB">
        <authorList>
            <consortium name="EnsemblPlants"/>
        </authorList>
    </citation>
    <scope>IDENTIFICATION</scope>
</reference>
<dbReference type="AlphaFoldDB" id="A0A2K1J1N6"/>
<reference evidence="1 3" key="1">
    <citation type="journal article" date="2008" name="Science">
        <title>The Physcomitrella genome reveals evolutionary insights into the conquest of land by plants.</title>
        <authorList>
            <person name="Rensing S."/>
            <person name="Lang D."/>
            <person name="Zimmer A."/>
            <person name="Terry A."/>
            <person name="Salamov A."/>
            <person name="Shapiro H."/>
            <person name="Nishiyama T."/>
            <person name="Perroud P.-F."/>
            <person name="Lindquist E."/>
            <person name="Kamisugi Y."/>
            <person name="Tanahashi T."/>
            <person name="Sakakibara K."/>
            <person name="Fujita T."/>
            <person name="Oishi K."/>
            <person name="Shin-I T."/>
            <person name="Kuroki Y."/>
            <person name="Toyoda A."/>
            <person name="Suzuki Y."/>
            <person name="Hashimoto A."/>
            <person name="Yamaguchi K."/>
            <person name="Sugano A."/>
            <person name="Kohara Y."/>
            <person name="Fujiyama A."/>
            <person name="Anterola A."/>
            <person name="Aoki S."/>
            <person name="Ashton N."/>
            <person name="Barbazuk W.B."/>
            <person name="Barker E."/>
            <person name="Bennetzen J."/>
            <person name="Bezanilla M."/>
            <person name="Blankenship R."/>
            <person name="Cho S.H."/>
            <person name="Dutcher S."/>
            <person name="Estelle M."/>
            <person name="Fawcett J.A."/>
            <person name="Gundlach H."/>
            <person name="Hanada K."/>
            <person name="Heyl A."/>
            <person name="Hicks K.A."/>
            <person name="Hugh J."/>
            <person name="Lohr M."/>
            <person name="Mayer K."/>
            <person name="Melkozernov A."/>
            <person name="Murata T."/>
            <person name="Nelson D."/>
            <person name="Pils B."/>
            <person name="Prigge M."/>
            <person name="Reiss B."/>
            <person name="Renner T."/>
            <person name="Rombauts S."/>
            <person name="Rushton P."/>
            <person name="Sanderfoot A."/>
            <person name="Schween G."/>
            <person name="Shiu S.-H."/>
            <person name="Stueber K."/>
            <person name="Theodoulou F.L."/>
            <person name="Tu H."/>
            <person name="Van de Peer Y."/>
            <person name="Verrier P.J."/>
            <person name="Waters E."/>
            <person name="Wood A."/>
            <person name="Yang L."/>
            <person name="Cove D."/>
            <person name="Cuming A."/>
            <person name="Hasebe M."/>
            <person name="Lucas S."/>
            <person name="Mishler D.B."/>
            <person name="Reski R."/>
            <person name="Grigoriev I."/>
            <person name="Quatrano R.S."/>
            <person name="Boore J.L."/>
        </authorList>
    </citation>
    <scope>NUCLEOTIDE SEQUENCE [LARGE SCALE GENOMIC DNA]</scope>
    <source>
        <strain evidence="2 3">cv. Gransden 2004</strain>
    </source>
</reference>
<keyword evidence="3" id="KW-1185">Reference proteome</keyword>
<dbReference type="EMBL" id="ABEU02000018">
    <property type="protein sequence ID" value="PNR35440.1"/>
    <property type="molecule type" value="Genomic_DNA"/>
</dbReference>
<organism evidence="1">
    <name type="scientific">Physcomitrium patens</name>
    <name type="common">Spreading-leaved earth moss</name>
    <name type="synonym">Physcomitrella patens</name>
    <dbReference type="NCBI Taxonomy" id="3218"/>
    <lineage>
        <taxon>Eukaryota</taxon>
        <taxon>Viridiplantae</taxon>
        <taxon>Streptophyta</taxon>
        <taxon>Embryophyta</taxon>
        <taxon>Bryophyta</taxon>
        <taxon>Bryophytina</taxon>
        <taxon>Bryopsida</taxon>
        <taxon>Funariidae</taxon>
        <taxon>Funariales</taxon>
        <taxon>Funariaceae</taxon>
        <taxon>Physcomitrium</taxon>
    </lineage>
</organism>
<dbReference type="Gramene" id="Pp3c18_19619V3.1">
    <property type="protein sequence ID" value="PAC:32982180.CDS.1"/>
    <property type="gene ID" value="Pp3c18_19619"/>
</dbReference>